<organism evidence="2">
    <name type="scientific">uncultured Propionibacteriaceae bacterium</name>
    <dbReference type="NCBI Taxonomy" id="257457"/>
    <lineage>
        <taxon>Bacteria</taxon>
        <taxon>Bacillati</taxon>
        <taxon>Actinomycetota</taxon>
        <taxon>Actinomycetes</taxon>
        <taxon>Propionibacteriales</taxon>
        <taxon>Propionibacteriaceae</taxon>
        <taxon>environmental samples</taxon>
    </lineage>
</organism>
<feature type="region of interest" description="Disordered" evidence="1">
    <location>
        <begin position="1"/>
        <end position="34"/>
    </location>
</feature>
<accession>A0A6J4PI44</accession>
<protein>
    <submittedName>
        <fullName evidence="2">Uncharacterized protein</fullName>
    </submittedName>
</protein>
<dbReference type="AlphaFoldDB" id="A0A6J4PI44"/>
<reference evidence="2" key="1">
    <citation type="submission" date="2020-02" db="EMBL/GenBank/DDBJ databases">
        <authorList>
            <person name="Meier V. D."/>
        </authorList>
    </citation>
    <scope>NUCLEOTIDE SEQUENCE</scope>
    <source>
        <strain evidence="2">AVDCRST_MAG75</strain>
    </source>
</reference>
<gene>
    <name evidence="2" type="ORF">AVDCRST_MAG75-3055</name>
</gene>
<sequence length="73" mass="7779">MRDARKPSSGTHASRRSAGKTNVAPGAGRATPRLALPGAVPQVGVDESIEYGTLKMTFSSIFLVTTVRRRLKP</sequence>
<evidence type="ECO:0000256" key="1">
    <source>
        <dbReference type="SAM" id="MobiDB-lite"/>
    </source>
</evidence>
<evidence type="ECO:0000313" key="2">
    <source>
        <dbReference type="EMBL" id="CAA9415303.1"/>
    </source>
</evidence>
<proteinExistence type="predicted"/>
<name>A0A6J4PI44_9ACTN</name>
<dbReference type="EMBL" id="CADCUO010000217">
    <property type="protein sequence ID" value="CAA9415303.1"/>
    <property type="molecule type" value="Genomic_DNA"/>
</dbReference>